<evidence type="ECO:0000256" key="1">
    <source>
        <dbReference type="ARBA" id="ARBA00023015"/>
    </source>
</evidence>
<evidence type="ECO:0000313" key="5">
    <source>
        <dbReference type="EMBL" id="SAL77362.1"/>
    </source>
</evidence>
<dbReference type="SUPFAM" id="SSF46955">
    <property type="entry name" value="Putative DNA-binding domain"/>
    <property type="match status" value="1"/>
</dbReference>
<dbReference type="PRINTS" id="PR00040">
    <property type="entry name" value="HTHMERR"/>
</dbReference>
<keyword evidence="6" id="KW-1185">Reference proteome</keyword>
<dbReference type="GO" id="GO:0003677">
    <property type="term" value="F:DNA binding"/>
    <property type="evidence" value="ECO:0007669"/>
    <property type="project" value="UniProtKB-KW"/>
</dbReference>
<dbReference type="GO" id="GO:0003700">
    <property type="term" value="F:DNA-binding transcription factor activity"/>
    <property type="evidence" value="ECO:0007669"/>
    <property type="project" value="InterPro"/>
</dbReference>
<dbReference type="EMBL" id="FCOL02000041">
    <property type="protein sequence ID" value="SAL77362.1"/>
    <property type="molecule type" value="Genomic_DNA"/>
</dbReference>
<dbReference type="Proteomes" id="UP000054925">
    <property type="component" value="Unassembled WGS sequence"/>
</dbReference>
<evidence type="ECO:0000313" key="6">
    <source>
        <dbReference type="Proteomes" id="UP000054925"/>
    </source>
</evidence>
<dbReference type="AlphaFoldDB" id="A0A158K8B9"/>
<dbReference type="InterPro" id="IPR047057">
    <property type="entry name" value="MerR_fam"/>
</dbReference>
<proteinExistence type="predicted"/>
<reference evidence="5" key="1">
    <citation type="submission" date="2016-01" db="EMBL/GenBank/DDBJ databases">
        <authorList>
            <person name="Peeters C."/>
        </authorList>
    </citation>
    <scope>NUCLEOTIDE SEQUENCE [LARGE SCALE GENOMIC DNA]</scope>
    <source>
        <strain evidence="5">LMG 22937</strain>
    </source>
</reference>
<dbReference type="RefSeq" id="WP_087658941.1">
    <property type="nucleotide sequence ID" value="NZ_FCOL02000041.1"/>
</dbReference>
<dbReference type="InterPro" id="IPR000551">
    <property type="entry name" value="MerR-type_HTH_dom"/>
</dbReference>
<dbReference type="PROSITE" id="PS50937">
    <property type="entry name" value="HTH_MERR_2"/>
    <property type="match status" value="1"/>
</dbReference>
<comment type="caution">
    <text evidence="5">The sequence shown here is derived from an EMBL/GenBank/DDBJ whole genome shotgun (WGS) entry which is preliminary data.</text>
</comment>
<evidence type="ECO:0000256" key="3">
    <source>
        <dbReference type="ARBA" id="ARBA00023163"/>
    </source>
</evidence>
<keyword evidence="1" id="KW-0805">Transcription regulation</keyword>
<dbReference type="PANTHER" id="PTHR30204">
    <property type="entry name" value="REDOX-CYCLING DRUG-SENSING TRANSCRIPTIONAL ACTIVATOR SOXR"/>
    <property type="match status" value="1"/>
</dbReference>
<name>A0A158K8B9_9BURK</name>
<feature type="domain" description="HTH merR-type" evidence="4">
    <location>
        <begin position="4"/>
        <end position="73"/>
    </location>
</feature>
<dbReference type="Pfam" id="PF00376">
    <property type="entry name" value="MerR"/>
    <property type="match status" value="1"/>
</dbReference>
<dbReference type="SMART" id="SM00422">
    <property type="entry name" value="HTH_MERR"/>
    <property type="match status" value="1"/>
</dbReference>
<gene>
    <name evidence="5" type="ORF">AWB67_05078</name>
</gene>
<dbReference type="Pfam" id="PF09278">
    <property type="entry name" value="MerR-DNA-bind"/>
    <property type="match status" value="1"/>
</dbReference>
<evidence type="ECO:0000256" key="2">
    <source>
        <dbReference type="ARBA" id="ARBA00023125"/>
    </source>
</evidence>
<protein>
    <submittedName>
        <fullName evidence="5">MerR family transcriptional regulator</fullName>
    </submittedName>
</protein>
<dbReference type="InterPro" id="IPR009061">
    <property type="entry name" value="DNA-bd_dom_put_sf"/>
</dbReference>
<keyword evidence="2" id="KW-0238">DNA-binding</keyword>
<dbReference type="InterPro" id="IPR015358">
    <property type="entry name" value="Tscrpt_reg_MerR_DNA-bd"/>
</dbReference>
<sequence length="138" mass="16118">MTVTYSIGTLSRLSGVNVEMIRYYEKVALLPATARDSNGYRQYDNAFVERLAFIRHGRELGFTIDEMRDLLTLEHHSERPCADADRMTRARLDILKSDIRDLQRMWRALRQEVNCHSRPVEHCEPIRALEKPNAQSRS</sequence>
<keyword evidence="3" id="KW-0804">Transcription</keyword>
<accession>A0A158K8B9</accession>
<dbReference type="Gene3D" id="1.10.1660.10">
    <property type="match status" value="1"/>
</dbReference>
<evidence type="ECO:0000259" key="4">
    <source>
        <dbReference type="PROSITE" id="PS50937"/>
    </source>
</evidence>
<dbReference type="OrthoDB" id="9808480at2"/>
<organism evidence="5 6">
    <name type="scientific">Caballeronia terrestris</name>
    <dbReference type="NCBI Taxonomy" id="1226301"/>
    <lineage>
        <taxon>Bacteria</taxon>
        <taxon>Pseudomonadati</taxon>
        <taxon>Pseudomonadota</taxon>
        <taxon>Betaproteobacteria</taxon>
        <taxon>Burkholderiales</taxon>
        <taxon>Burkholderiaceae</taxon>
        <taxon>Caballeronia</taxon>
    </lineage>
</organism>
<dbReference type="PANTHER" id="PTHR30204:SF92">
    <property type="entry name" value="HTH-TYPE TRANSCRIPTIONAL REGULATOR ZNTR"/>
    <property type="match status" value="1"/>
</dbReference>